<dbReference type="EMBL" id="CABVQC010000007">
    <property type="protein sequence ID" value="VWB36811.1"/>
    <property type="molecule type" value="Genomic_DNA"/>
</dbReference>
<proteinExistence type="predicted"/>
<protein>
    <submittedName>
        <fullName evidence="1">Uncharacterized protein</fullName>
    </submittedName>
</protein>
<name>A0A6P2J3C6_9BURK</name>
<dbReference type="AlphaFoldDB" id="A0A6P2J3C6"/>
<reference evidence="1 2" key="1">
    <citation type="submission" date="2019-09" db="EMBL/GenBank/DDBJ databases">
        <authorList>
            <person name="Depoorter E."/>
        </authorList>
    </citation>
    <scope>NUCLEOTIDE SEQUENCE [LARGE SCALE GENOMIC DNA]</scope>
    <source>
        <strain evidence="1">LMG 13014</strain>
    </source>
</reference>
<sequence length="56" mass="6153">MATVALIGAGCVIPLVLTHSLESIFAQHTSVVLEFLLFTEKANLLKVSTIFHLCRR</sequence>
<dbReference type="Proteomes" id="UP000494261">
    <property type="component" value="Unassembled WGS sequence"/>
</dbReference>
<accession>A0A6P2J3C6</accession>
<gene>
    <name evidence="1" type="ORF">BLA13014_01497</name>
</gene>
<organism evidence="1 2">
    <name type="scientific">Burkholderia aenigmatica</name>
    <dbReference type="NCBI Taxonomy" id="2015348"/>
    <lineage>
        <taxon>Bacteria</taxon>
        <taxon>Pseudomonadati</taxon>
        <taxon>Pseudomonadota</taxon>
        <taxon>Betaproteobacteria</taxon>
        <taxon>Burkholderiales</taxon>
        <taxon>Burkholderiaceae</taxon>
        <taxon>Burkholderia</taxon>
        <taxon>Burkholderia cepacia complex</taxon>
    </lineage>
</organism>
<evidence type="ECO:0000313" key="2">
    <source>
        <dbReference type="Proteomes" id="UP000494261"/>
    </source>
</evidence>
<evidence type="ECO:0000313" key="1">
    <source>
        <dbReference type="EMBL" id="VWB36811.1"/>
    </source>
</evidence>